<reference evidence="2 3" key="1">
    <citation type="journal article" date="2019" name="Genome Biol. Evol.">
        <title>Whole-Genome Sequencing of the Giant Devil Catfish, Bagarius yarrelli.</title>
        <authorList>
            <person name="Jiang W."/>
            <person name="Lv Y."/>
            <person name="Cheng L."/>
            <person name="Yang K."/>
            <person name="Chao B."/>
            <person name="Wang X."/>
            <person name="Li Y."/>
            <person name="Pan X."/>
            <person name="You X."/>
            <person name="Zhang Y."/>
            <person name="Yang J."/>
            <person name="Li J."/>
            <person name="Zhang X."/>
            <person name="Liu S."/>
            <person name="Sun C."/>
            <person name="Yang J."/>
            <person name="Shi Q."/>
        </authorList>
    </citation>
    <scope>NUCLEOTIDE SEQUENCE [LARGE SCALE GENOMIC DNA]</scope>
    <source>
        <strain evidence="2">JWS20170419001</strain>
        <tissue evidence="2">Muscle</tissue>
    </source>
</reference>
<dbReference type="Pfam" id="PF15419">
    <property type="entry name" value="LNP1"/>
    <property type="match status" value="1"/>
</dbReference>
<dbReference type="OrthoDB" id="8062037at2759"/>
<evidence type="ECO:0000313" key="2">
    <source>
        <dbReference type="EMBL" id="TSK42081.1"/>
    </source>
</evidence>
<name>A0A556TR59_BAGYA</name>
<dbReference type="Proteomes" id="UP000319801">
    <property type="component" value="Unassembled WGS sequence"/>
</dbReference>
<feature type="compositionally biased region" description="Basic and acidic residues" evidence="1">
    <location>
        <begin position="56"/>
        <end position="66"/>
    </location>
</feature>
<proteinExistence type="predicted"/>
<feature type="region of interest" description="Disordered" evidence="1">
    <location>
        <begin position="46"/>
        <end position="92"/>
    </location>
</feature>
<comment type="caution">
    <text evidence="2">The sequence shown here is derived from an EMBL/GenBank/DDBJ whole genome shotgun (WGS) entry which is preliminary data.</text>
</comment>
<dbReference type="PANTHER" id="PTHR35667">
    <property type="entry name" value="LEUKEMIA NUP98 FUSION PARTNER 1"/>
    <property type="match status" value="1"/>
</dbReference>
<organism evidence="2 3">
    <name type="scientific">Bagarius yarrelli</name>
    <name type="common">Goonch</name>
    <name type="synonym">Bagrus yarrelli</name>
    <dbReference type="NCBI Taxonomy" id="175774"/>
    <lineage>
        <taxon>Eukaryota</taxon>
        <taxon>Metazoa</taxon>
        <taxon>Chordata</taxon>
        <taxon>Craniata</taxon>
        <taxon>Vertebrata</taxon>
        <taxon>Euteleostomi</taxon>
        <taxon>Actinopterygii</taxon>
        <taxon>Neopterygii</taxon>
        <taxon>Teleostei</taxon>
        <taxon>Ostariophysi</taxon>
        <taxon>Siluriformes</taxon>
        <taxon>Sisoridae</taxon>
        <taxon>Sisorinae</taxon>
        <taxon>Bagarius</taxon>
    </lineage>
</organism>
<gene>
    <name evidence="2" type="ORF">Baya_4549</name>
</gene>
<accession>A0A556TR59</accession>
<evidence type="ECO:0000313" key="3">
    <source>
        <dbReference type="Proteomes" id="UP000319801"/>
    </source>
</evidence>
<dbReference type="PANTHER" id="PTHR35667:SF1">
    <property type="entry name" value="LEUKEMIA NUP98 FUSION PARTNER 1"/>
    <property type="match status" value="1"/>
</dbReference>
<dbReference type="InterPro" id="IPR029280">
    <property type="entry name" value="LNP1"/>
</dbReference>
<keyword evidence="3" id="KW-1185">Reference proteome</keyword>
<dbReference type="EMBL" id="VCAZ01000012">
    <property type="protein sequence ID" value="TSK42081.1"/>
    <property type="molecule type" value="Genomic_DNA"/>
</dbReference>
<protein>
    <submittedName>
        <fullName evidence="2">Uncharacterized protein</fullName>
    </submittedName>
</protein>
<sequence length="158" mass="18441">MSSYWGHGGRDERATERVRSFRRARQSVYDRRASLPCTSQLEAVRLKRPSTPSHIQRHEGEGEVRSHPHARRVSSDEYRGRKSGGAKSRISSIPELTESFRRILHLRKHRAPAMARRLEQGARPRSQSSAAMCKNRKEVPFCSKQEEYHLSRHRWSLR</sequence>
<dbReference type="AlphaFoldDB" id="A0A556TR59"/>
<evidence type="ECO:0000256" key="1">
    <source>
        <dbReference type="SAM" id="MobiDB-lite"/>
    </source>
</evidence>